<dbReference type="Proteomes" id="UP000184196">
    <property type="component" value="Unassembled WGS sequence"/>
</dbReference>
<keyword evidence="3" id="KW-1185">Reference proteome</keyword>
<name>A0A1M5CRY5_9FIRM</name>
<dbReference type="EMBL" id="FQUW01000040">
    <property type="protein sequence ID" value="SHF57485.1"/>
    <property type="molecule type" value="Genomic_DNA"/>
</dbReference>
<evidence type="ECO:0000313" key="3">
    <source>
        <dbReference type="Proteomes" id="UP000184196"/>
    </source>
</evidence>
<sequence length="208" mass="24200">MPCLSGLLNLGIVEDKLDYLVRLYKFDGTEDFLAEWLEWDDQRLAVTVCSRETPDGYCKMLFKNLLARRLHKRIFSQNIRDFTDPMVKLRLSEKFSEVAEAIESTVGEQIGLDPKLVIANKYTIRSVREQSQNSVGPIMVVKPGMKVTFEEESTLFRSINEAEKDEFIEVYAPVEFRDEKDKRIKLREYAEVISAIICDILEKKYEEV</sequence>
<evidence type="ECO:0000313" key="2">
    <source>
        <dbReference type="EMBL" id="SHF57485.1"/>
    </source>
</evidence>
<dbReference type="InterPro" id="IPR045509">
    <property type="entry name" value="HD_assoc_2"/>
</dbReference>
<gene>
    <name evidence="2" type="ORF">SAMN02745218_02618</name>
</gene>
<proteinExistence type="predicted"/>
<accession>A0A1M5CRY5</accession>
<organism evidence="2 3">
    <name type="scientific">Desulfofundulus australicus DSM 11792</name>
    <dbReference type="NCBI Taxonomy" id="1121425"/>
    <lineage>
        <taxon>Bacteria</taxon>
        <taxon>Bacillati</taxon>
        <taxon>Bacillota</taxon>
        <taxon>Clostridia</taxon>
        <taxon>Eubacteriales</taxon>
        <taxon>Peptococcaceae</taxon>
        <taxon>Desulfofundulus</taxon>
    </lineage>
</organism>
<dbReference type="Pfam" id="PF19276">
    <property type="entry name" value="HD_assoc_2"/>
    <property type="match status" value="1"/>
</dbReference>
<dbReference type="AlphaFoldDB" id="A0A1M5CRY5"/>
<protein>
    <recommendedName>
        <fullName evidence="1">HD-associated domain-containing protein</fullName>
    </recommendedName>
</protein>
<evidence type="ECO:0000259" key="1">
    <source>
        <dbReference type="Pfam" id="PF19276"/>
    </source>
</evidence>
<feature type="domain" description="HD-associated" evidence="1">
    <location>
        <begin position="34"/>
        <end position="180"/>
    </location>
</feature>
<reference evidence="3" key="1">
    <citation type="submission" date="2016-11" db="EMBL/GenBank/DDBJ databases">
        <authorList>
            <person name="Varghese N."/>
            <person name="Submissions S."/>
        </authorList>
    </citation>
    <scope>NUCLEOTIDE SEQUENCE [LARGE SCALE GENOMIC DNA]</scope>
    <source>
        <strain evidence="3">DSM 11792</strain>
    </source>
</reference>